<proteinExistence type="predicted"/>
<dbReference type="Proteomes" id="UP001054945">
    <property type="component" value="Unassembled WGS sequence"/>
</dbReference>
<protein>
    <submittedName>
        <fullName evidence="1">Uncharacterized protein</fullName>
    </submittedName>
</protein>
<dbReference type="EMBL" id="BPLR01003023">
    <property type="protein sequence ID" value="GIX80364.1"/>
    <property type="molecule type" value="Genomic_DNA"/>
</dbReference>
<dbReference type="AlphaFoldDB" id="A0AAV4N6K2"/>
<evidence type="ECO:0000313" key="1">
    <source>
        <dbReference type="EMBL" id="GIX80364.1"/>
    </source>
</evidence>
<comment type="caution">
    <text evidence="1">The sequence shown here is derived from an EMBL/GenBank/DDBJ whole genome shotgun (WGS) entry which is preliminary data.</text>
</comment>
<organism evidence="1 2">
    <name type="scientific">Caerostris extrusa</name>
    <name type="common">Bark spider</name>
    <name type="synonym">Caerostris bankana</name>
    <dbReference type="NCBI Taxonomy" id="172846"/>
    <lineage>
        <taxon>Eukaryota</taxon>
        <taxon>Metazoa</taxon>
        <taxon>Ecdysozoa</taxon>
        <taxon>Arthropoda</taxon>
        <taxon>Chelicerata</taxon>
        <taxon>Arachnida</taxon>
        <taxon>Araneae</taxon>
        <taxon>Araneomorphae</taxon>
        <taxon>Entelegynae</taxon>
        <taxon>Araneoidea</taxon>
        <taxon>Araneidae</taxon>
        <taxon>Caerostris</taxon>
    </lineage>
</organism>
<keyword evidence="2" id="KW-1185">Reference proteome</keyword>
<evidence type="ECO:0000313" key="2">
    <source>
        <dbReference type="Proteomes" id="UP001054945"/>
    </source>
</evidence>
<sequence length="120" mass="13332">MPDAFISSLSGCSVPINEALTHLLQCTFESFWAGNMSLCSQVNIEMPQFESLRGHSELTLILLQDRNFPDYGMPDAHSSAHFSGCSVPINEALTHLLQCTFEPFWAGNMSLCSQVNVQYQ</sequence>
<gene>
    <name evidence="1" type="ORF">CEXT_523461</name>
</gene>
<accession>A0AAV4N6K2</accession>
<reference evidence="1 2" key="1">
    <citation type="submission" date="2021-06" db="EMBL/GenBank/DDBJ databases">
        <title>Caerostris extrusa draft genome.</title>
        <authorList>
            <person name="Kono N."/>
            <person name="Arakawa K."/>
        </authorList>
    </citation>
    <scope>NUCLEOTIDE SEQUENCE [LARGE SCALE GENOMIC DNA]</scope>
</reference>
<name>A0AAV4N6K2_CAEEX</name>